<evidence type="ECO:0000256" key="1">
    <source>
        <dbReference type="SAM" id="Phobius"/>
    </source>
</evidence>
<keyword evidence="1" id="KW-0812">Transmembrane</keyword>
<dbReference type="EMBL" id="CDGG01000001">
    <property type="protein sequence ID" value="CEI83469.1"/>
    <property type="molecule type" value="Genomic_DNA"/>
</dbReference>
<dbReference type="AlphaFoldDB" id="A0A0A1MV24"/>
<keyword evidence="1" id="KW-1133">Transmembrane helix</keyword>
<reference evidence="2 3" key="1">
    <citation type="submission" date="2014-11" db="EMBL/GenBank/DDBJ databases">
        <authorList>
            <person name="Urmite Genomes Urmite Genomes"/>
        </authorList>
    </citation>
    <scope>NUCLEOTIDE SEQUENCE [LARGE SCALE GENOMIC DNA]</scope>
    <source>
        <strain evidence="2 3">Oc5</strain>
    </source>
</reference>
<gene>
    <name evidence="2" type="ORF">BN997_03382</name>
</gene>
<evidence type="ECO:0000313" key="3">
    <source>
        <dbReference type="Proteomes" id="UP000040453"/>
    </source>
</evidence>
<evidence type="ECO:0000313" key="2">
    <source>
        <dbReference type="EMBL" id="CEI83469.1"/>
    </source>
</evidence>
<dbReference type="NCBIfam" id="NF041635">
    <property type="entry name" value="STM3941_fam"/>
    <property type="match status" value="1"/>
</dbReference>
<organism evidence="2 3">
    <name type="scientific">Oceanobacillus oncorhynchi</name>
    <dbReference type="NCBI Taxonomy" id="545501"/>
    <lineage>
        <taxon>Bacteria</taxon>
        <taxon>Bacillati</taxon>
        <taxon>Bacillota</taxon>
        <taxon>Bacilli</taxon>
        <taxon>Bacillales</taxon>
        <taxon>Bacillaceae</taxon>
        <taxon>Oceanobacillus</taxon>
    </lineage>
</organism>
<sequence length="251" mass="29067">MLGAQEVYLYVSKGKSFLALILSLTYFILGMAVCIYSFKEGNTVDGYIFTILPLIFGGSTLLAIKMLVDLKPYLTLTKDMFIIKHPLKRAIFIQWQDIKRYQIYKHQFTSSIEIYLADKEEYKAFRKRLVAGKLLAKRLQIDEIPHIIKVNFLLSLIKRKDRAKLLKELDRRTFGAVTDERMFEIAEHRQLFGITASDTVPSKMLSYQVEKEAMKVEQPSKIKRKSFLKIIAVSLVITIVIVFLLYQIIGK</sequence>
<feature type="transmembrane region" description="Helical" evidence="1">
    <location>
        <begin position="44"/>
        <end position="64"/>
    </location>
</feature>
<dbReference type="InterPro" id="IPR048136">
    <property type="entry name" value="STM3941-like"/>
</dbReference>
<feature type="transmembrane region" description="Helical" evidence="1">
    <location>
        <begin position="227"/>
        <end position="249"/>
    </location>
</feature>
<proteinExistence type="predicted"/>
<keyword evidence="3" id="KW-1185">Reference proteome</keyword>
<protein>
    <submittedName>
        <fullName evidence="2">Uncharacterized protein</fullName>
    </submittedName>
</protein>
<name>A0A0A1MV24_9BACI</name>
<keyword evidence="1" id="KW-0472">Membrane</keyword>
<dbReference type="Proteomes" id="UP000040453">
    <property type="component" value="Unassembled WGS sequence"/>
</dbReference>
<feature type="transmembrane region" description="Helical" evidence="1">
    <location>
        <begin position="17"/>
        <end position="38"/>
    </location>
</feature>
<accession>A0A0A1MV24</accession>